<keyword evidence="2" id="KW-1185">Reference proteome</keyword>
<dbReference type="RefSeq" id="WP_035060717.1">
    <property type="nucleotide sequence ID" value="NZ_AXCZ01000094.1"/>
</dbReference>
<dbReference type="Proteomes" id="UP000054314">
    <property type="component" value="Unassembled WGS sequence"/>
</dbReference>
<gene>
    <name evidence="1" type="ORF">N869_14660</name>
</gene>
<evidence type="ECO:0000313" key="2">
    <source>
        <dbReference type="Proteomes" id="UP000054314"/>
    </source>
</evidence>
<dbReference type="EMBL" id="AXCZ01000094">
    <property type="protein sequence ID" value="KGM12505.1"/>
    <property type="molecule type" value="Genomic_DNA"/>
</dbReference>
<organism evidence="1 2">
    <name type="scientific">Cellulomonas bogoriensis 69B4 = DSM 16987</name>
    <dbReference type="NCBI Taxonomy" id="1386082"/>
    <lineage>
        <taxon>Bacteria</taxon>
        <taxon>Bacillati</taxon>
        <taxon>Actinomycetota</taxon>
        <taxon>Actinomycetes</taxon>
        <taxon>Micrococcales</taxon>
        <taxon>Cellulomonadaceae</taxon>
        <taxon>Cellulomonas</taxon>
    </lineage>
</organism>
<accession>A0A0A0BX04</accession>
<dbReference type="Gene3D" id="3.90.176.10">
    <property type="entry name" value="Toxin ADP-ribosyltransferase, Chain A, domain 1"/>
    <property type="match status" value="1"/>
</dbReference>
<comment type="caution">
    <text evidence="1">The sequence shown here is derived from an EMBL/GenBank/DDBJ whole genome shotgun (WGS) entry which is preliminary data.</text>
</comment>
<dbReference type="AlphaFoldDB" id="A0A0A0BX04"/>
<proteinExistence type="predicted"/>
<sequence length="167" mass="17326">MTNPGIERFMAAVEKLPPYGGLVFRGLTDGVVVPPVGVLTGVVPASRDVRVATEDFTAASALAMLSRTGRDLSALSQQPGEGEVVFLPGTVWRIIAAVDLDGAKVHVVEELDLTGQAPPPTSWPPSLDELVGTVATTWRNHQALQPAGVISPGKFTGGWPAQPPAGG</sequence>
<evidence type="ECO:0000313" key="1">
    <source>
        <dbReference type="EMBL" id="KGM12505.1"/>
    </source>
</evidence>
<protein>
    <submittedName>
        <fullName evidence="1">Uncharacterized protein</fullName>
    </submittedName>
</protein>
<name>A0A0A0BX04_9CELL</name>
<reference evidence="1 2" key="1">
    <citation type="submission" date="2013-08" db="EMBL/GenBank/DDBJ databases">
        <title>Genome sequencing of Cellulomonas bogoriensis 69B4.</title>
        <authorList>
            <person name="Chen F."/>
            <person name="Li Y."/>
            <person name="Wang G."/>
        </authorList>
    </citation>
    <scope>NUCLEOTIDE SEQUENCE [LARGE SCALE GENOMIC DNA]</scope>
    <source>
        <strain evidence="1 2">69B4</strain>
    </source>
</reference>